<comment type="caution">
    <text evidence="1">The sequence shown here is derived from an EMBL/GenBank/DDBJ whole genome shotgun (WGS) entry which is preliminary data.</text>
</comment>
<dbReference type="EMBL" id="JARK01001338">
    <property type="protein sequence ID" value="EYC33264.1"/>
    <property type="molecule type" value="Genomic_DNA"/>
</dbReference>
<gene>
    <name evidence="1" type="primary">Acey_s0002.g693</name>
    <name evidence="1" type="ORF">Y032_0002g693</name>
</gene>
<protein>
    <submittedName>
        <fullName evidence="1">Uncharacterized protein</fullName>
    </submittedName>
</protein>
<name>A0A016W084_9BILA</name>
<evidence type="ECO:0000313" key="2">
    <source>
        <dbReference type="Proteomes" id="UP000024635"/>
    </source>
</evidence>
<reference evidence="2" key="1">
    <citation type="journal article" date="2015" name="Nat. Genet.">
        <title>The genome and transcriptome of the zoonotic hookworm Ancylostoma ceylanicum identify infection-specific gene families.</title>
        <authorList>
            <person name="Schwarz E.M."/>
            <person name="Hu Y."/>
            <person name="Antoshechkin I."/>
            <person name="Miller M.M."/>
            <person name="Sternberg P.W."/>
            <person name="Aroian R.V."/>
        </authorList>
    </citation>
    <scope>NUCLEOTIDE SEQUENCE</scope>
    <source>
        <strain evidence="2">HY135</strain>
    </source>
</reference>
<sequence>MPAEPLSRKTHCPNDTTVLVFVYTRVYHLEQSLDELIGRTPEFSESHSTAPPLLDRRLACAVVGPLISSRKLP</sequence>
<accession>A0A016W084</accession>
<keyword evidence="2" id="KW-1185">Reference proteome</keyword>
<dbReference type="AlphaFoldDB" id="A0A016W084"/>
<organism evidence="1 2">
    <name type="scientific">Ancylostoma ceylanicum</name>
    <dbReference type="NCBI Taxonomy" id="53326"/>
    <lineage>
        <taxon>Eukaryota</taxon>
        <taxon>Metazoa</taxon>
        <taxon>Ecdysozoa</taxon>
        <taxon>Nematoda</taxon>
        <taxon>Chromadorea</taxon>
        <taxon>Rhabditida</taxon>
        <taxon>Rhabditina</taxon>
        <taxon>Rhabditomorpha</taxon>
        <taxon>Strongyloidea</taxon>
        <taxon>Ancylostomatidae</taxon>
        <taxon>Ancylostomatinae</taxon>
        <taxon>Ancylostoma</taxon>
    </lineage>
</organism>
<proteinExistence type="predicted"/>
<dbReference type="Proteomes" id="UP000024635">
    <property type="component" value="Unassembled WGS sequence"/>
</dbReference>
<evidence type="ECO:0000313" key="1">
    <source>
        <dbReference type="EMBL" id="EYC33264.1"/>
    </source>
</evidence>